<dbReference type="Pfam" id="PF14893">
    <property type="entry name" value="PNMA"/>
    <property type="match status" value="1"/>
</dbReference>
<dbReference type="EMBL" id="JAGEUA010000003">
    <property type="protein sequence ID" value="KAL0994156.1"/>
    <property type="molecule type" value="Genomic_DNA"/>
</dbReference>
<proteinExistence type="predicted"/>
<dbReference type="InterPro" id="IPR026523">
    <property type="entry name" value="PNMA"/>
</dbReference>
<comment type="caution">
    <text evidence="2">The sequence shown here is derived from an EMBL/GenBank/DDBJ whole genome shotgun (WGS) entry which is preliminary data.</text>
</comment>
<dbReference type="AlphaFoldDB" id="A0ABD0X4G4"/>
<dbReference type="PANTHER" id="PTHR23095">
    <property type="entry name" value="PARANEOPLASTIC ANTIGEN"/>
    <property type="match status" value="1"/>
</dbReference>
<keyword evidence="3" id="KW-1185">Reference proteome</keyword>
<accession>A0ABD0X4G4</accession>
<dbReference type="Proteomes" id="UP001557470">
    <property type="component" value="Unassembled WGS sequence"/>
</dbReference>
<reference evidence="2 3" key="1">
    <citation type="submission" date="2024-06" db="EMBL/GenBank/DDBJ databases">
        <authorList>
            <person name="Pan Q."/>
            <person name="Wen M."/>
            <person name="Jouanno E."/>
            <person name="Zahm M."/>
            <person name="Klopp C."/>
            <person name="Cabau C."/>
            <person name="Louis A."/>
            <person name="Berthelot C."/>
            <person name="Parey E."/>
            <person name="Roest Crollius H."/>
            <person name="Montfort J."/>
            <person name="Robinson-Rechavi M."/>
            <person name="Bouchez O."/>
            <person name="Lampietro C."/>
            <person name="Lopez Roques C."/>
            <person name="Donnadieu C."/>
            <person name="Postlethwait J."/>
            <person name="Bobe J."/>
            <person name="Verreycken H."/>
            <person name="Guiguen Y."/>
        </authorList>
    </citation>
    <scope>NUCLEOTIDE SEQUENCE [LARGE SCALE GENOMIC DNA]</scope>
    <source>
        <strain evidence="2">Up_M1</strain>
        <tissue evidence="2">Testis</tissue>
    </source>
</reference>
<evidence type="ECO:0000259" key="1">
    <source>
        <dbReference type="Pfam" id="PF14893"/>
    </source>
</evidence>
<evidence type="ECO:0000313" key="3">
    <source>
        <dbReference type="Proteomes" id="UP001557470"/>
    </source>
</evidence>
<dbReference type="InterPro" id="IPR048270">
    <property type="entry name" value="PNMA_C"/>
</dbReference>
<name>A0ABD0X4G4_UMBPY</name>
<dbReference type="PANTHER" id="PTHR23095:SF51">
    <property type="entry name" value="PARANEOPLASTIC ANTIGEN MA1 HOMOLOG-RELATED"/>
    <property type="match status" value="1"/>
</dbReference>
<organism evidence="2 3">
    <name type="scientific">Umbra pygmaea</name>
    <name type="common">Eastern mudminnow</name>
    <dbReference type="NCBI Taxonomy" id="75934"/>
    <lineage>
        <taxon>Eukaryota</taxon>
        <taxon>Metazoa</taxon>
        <taxon>Chordata</taxon>
        <taxon>Craniata</taxon>
        <taxon>Vertebrata</taxon>
        <taxon>Euteleostomi</taxon>
        <taxon>Actinopterygii</taxon>
        <taxon>Neopterygii</taxon>
        <taxon>Teleostei</taxon>
        <taxon>Protacanthopterygii</taxon>
        <taxon>Esociformes</taxon>
        <taxon>Umbridae</taxon>
        <taxon>Umbra</taxon>
    </lineage>
</organism>
<sequence>MGGSAWKAVHYIADQDSSSSEDFTDKLQQLLQNEGKTMEDIQKLCAPKVVMNSSPESIIRAVGDVWGKTSKPLDSHSYRRLRTFSGISPTPAGEECLDIWLEQAKFMIDEGECSEKEKRRRIFESLRGPSLEIVRAVRINDPDASSMEYIQAIESIFGTSESGEDLYISFRSLRQQASEKMSEFLQRLERSLIKVVQGGGLPASAANKARVEQLIRGSTSDLMLLQLKVRSRKIDPLHS</sequence>
<feature type="domain" description="Paraneoplastic antigen Ma-like C-terminal" evidence="1">
    <location>
        <begin position="84"/>
        <end position="233"/>
    </location>
</feature>
<protein>
    <recommendedName>
        <fullName evidence="1">Paraneoplastic antigen Ma-like C-terminal domain-containing protein</fullName>
    </recommendedName>
</protein>
<gene>
    <name evidence="2" type="ORF">UPYG_G00118480</name>
</gene>
<evidence type="ECO:0000313" key="2">
    <source>
        <dbReference type="EMBL" id="KAL0994156.1"/>
    </source>
</evidence>